<evidence type="ECO:0000313" key="3">
    <source>
        <dbReference type="Proteomes" id="UP001476282"/>
    </source>
</evidence>
<dbReference type="RefSeq" id="WP_353567713.1">
    <property type="nucleotide sequence ID" value="NZ_BAABRI010000016.1"/>
</dbReference>
<reference evidence="2 3" key="1">
    <citation type="submission" date="2024-02" db="EMBL/GenBank/DDBJ databases">
        <title>Haloferula sargassicola NBRC 104335.</title>
        <authorList>
            <person name="Ichikawa N."/>
            <person name="Katano-Makiyama Y."/>
            <person name="Hidaka K."/>
        </authorList>
    </citation>
    <scope>NUCLEOTIDE SEQUENCE [LARGE SCALE GENOMIC DNA]</scope>
    <source>
        <strain evidence="2 3">NBRC 104335</strain>
    </source>
</reference>
<keyword evidence="3" id="KW-1185">Reference proteome</keyword>
<dbReference type="InterPro" id="IPR010131">
    <property type="entry name" value="MdtP/NodT-like"/>
</dbReference>
<dbReference type="EMBL" id="BAABRI010000016">
    <property type="protein sequence ID" value="GAA5483602.1"/>
    <property type="molecule type" value="Genomic_DNA"/>
</dbReference>
<dbReference type="Pfam" id="PF02321">
    <property type="entry name" value="OEP"/>
    <property type="match status" value="1"/>
</dbReference>
<dbReference type="PANTHER" id="PTHR30203:SF30">
    <property type="entry name" value="OUTER MEMBRANE PROTEIN-RELATED"/>
    <property type="match status" value="1"/>
</dbReference>
<organism evidence="2 3">
    <name type="scientific">Haloferula sargassicola</name>
    <dbReference type="NCBI Taxonomy" id="490096"/>
    <lineage>
        <taxon>Bacteria</taxon>
        <taxon>Pseudomonadati</taxon>
        <taxon>Verrucomicrobiota</taxon>
        <taxon>Verrucomicrobiia</taxon>
        <taxon>Verrucomicrobiales</taxon>
        <taxon>Verrucomicrobiaceae</taxon>
        <taxon>Haloferula</taxon>
    </lineage>
</organism>
<comment type="caution">
    <text evidence="2">The sequence shown here is derived from an EMBL/GenBank/DDBJ whole genome shotgun (WGS) entry which is preliminary data.</text>
</comment>
<proteinExistence type="inferred from homology"/>
<dbReference type="InterPro" id="IPR003423">
    <property type="entry name" value="OMP_efflux"/>
</dbReference>
<protein>
    <recommendedName>
        <fullName evidence="4">TolC family protein</fullName>
    </recommendedName>
</protein>
<dbReference type="PANTHER" id="PTHR30203">
    <property type="entry name" value="OUTER MEMBRANE CATION EFFLUX PROTEIN"/>
    <property type="match status" value="1"/>
</dbReference>
<evidence type="ECO:0000256" key="1">
    <source>
        <dbReference type="ARBA" id="ARBA00007613"/>
    </source>
</evidence>
<evidence type="ECO:0008006" key="4">
    <source>
        <dbReference type="Google" id="ProtNLM"/>
    </source>
</evidence>
<comment type="similarity">
    <text evidence="1">Belongs to the outer membrane factor (OMF) (TC 1.B.17) family.</text>
</comment>
<sequence>MSPLVTAGLALALASCQAYRGRPLDPGAGLAAYRRTSLSSAEVIAGLRRAGFSPGGRWTVRKMMAAAESTHPSLVRARADLDAARAGVGVAGTRPPLGVSLDLQRAAQGTTPWTCGLMLDHTIETGGKRAARILKARAEADRAAIGIAQARGDVRIAVANAVIDRHAAAALISVLEENSQLLGSWEMAAGRLSEMGESDRLQGFTLERERSVLERELAAARKQARVAAAALARALGIPDQEAAGLSLAALPATPPAAPSLAAIQETTALGRPDVLDRLAAYAVAETALRLEVANQYPDLHLGPGYSYDQGQRKWLLSASASFPSDAHAAAIRRAEADRTAAAAAFAETQHAALGAAATAREEYAGSLRQWRRAQELVKKSEAIERAQSKLAGAGAGDRVAVLQARYAAGQDRAAQVSARFDAWRAWVALLDAVRGPVEGDVF</sequence>
<dbReference type="SUPFAM" id="SSF56954">
    <property type="entry name" value="Outer membrane efflux proteins (OEP)"/>
    <property type="match status" value="1"/>
</dbReference>
<dbReference type="Proteomes" id="UP001476282">
    <property type="component" value="Unassembled WGS sequence"/>
</dbReference>
<accession>A0ABP9USC1</accession>
<gene>
    <name evidence="2" type="ORF">Hsar01_02836</name>
</gene>
<evidence type="ECO:0000313" key="2">
    <source>
        <dbReference type="EMBL" id="GAA5483602.1"/>
    </source>
</evidence>
<name>A0ABP9USC1_9BACT</name>
<dbReference type="Gene3D" id="1.20.1600.10">
    <property type="entry name" value="Outer membrane efflux proteins (OEP)"/>
    <property type="match status" value="1"/>
</dbReference>